<reference evidence="3 4" key="1">
    <citation type="submission" date="2019-10" db="EMBL/GenBank/DDBJ databases">
        <title>Alkaliphilus serpentinus sp. nov. and Alkaliphilus pronyensis sp. nov., two novel anaerobic alkaliphilic species isolated from the serpentinized-hosted hydrothermal field of the Prony Bay (New Caledonia).</title>
        <authorList>
            <person name="Postec A."/>
        </authorList>
    </citation>
    <scope>NUCLEOTIDE SEQUENCE [LARGE SCALE GENOMIC DNA]</scope>
    <source>
        <strain evidence="3 4">LacT</strain>
    </source>
</reference>
<organism evidence="3 4">
    <name type="scientific">Alkaliphilus serpentinus</name>
    <dbReference type="NCBI Taxonomy" id="1482731"/>
    <lineage>
        <taxon>Bacteria</taxon>
        <taxon>Bacillati</taxon>
        <taxon>Bacillota</taxon>
        <taxon>Clostridia</taxon>
        <taxon>Peptostreptococcales</taxon>
        <taxon>Natronincolaceae</taxon>
        <taxon>Alkaliphilus</taxon>
    </lineage>
</organism>
<feature type="domain" description="N-acetyltransferase" evidence="2">
    <location>
        <begin position="4"/>
        <end position="148"/>
    </location>
</feature>
<evidence type="ECO:0000313" key="3">
    <source>
        <dbReference type="EMBL" id="KAB3532066.1"/>
    </source>
</evidence>
<accession>A0A833HQK6</accession>
<dbReference type="CDD" id="cd04301">
    <property type="entry name" value="NAT_SF"/>
    <property type="match status" value="1"/>
</dbReference>
<sequence length="148" mass="16678">MESCIIRGMKLSDINQVAKIEEACFAVPWTKAAFEKEIRSNLLAKYYVVLIDDKIVAYGGMWLIMEEAHVTNIAVDPLEQGKGFGRRLTEEMIEEAKAMGALKITLEVRKNNVVAQNLYKSLGFLPCGIRPGYYSDNGEDAIIMWKDL</sequence>
<gene>
    <name evidence="3" type="primary">rimI</name>
    <name evidence="3" type="ORF">F8153_03075</name>
</gene>
<evidence type="ECO:0000256" key="1">
    <source>
        <dbReference type="RuleBase" id="RU363094"/>
    </source>
</evidence>
<dbReference type="InterPro" id="IPR050276">
    <property type="entry name" value="MshD_Acetyltransferase"/>
</dbReference>
<dbReference type="Proteomes" id="UP000465601">
    <property type="component" value="Unassembled WGS sequence"/>
</dbReference>
<dbReference type="Gene3D" id="3.40.630.30">
    <property type="match status" value="1"/>
</dbReference>
<dbReference type="Pfam" id="PF00583">
    <property type="entry name" value="Acetyltransf_1"/>
    <property type="match status" value="1"/>
</dbReference>
<dbReference type="GO" id="GO:0005737">
    <property type="term" value="C:cytoplasm"/>
    <property type="evidence" value="ECO:0007669"/>
    <property type="project" value="UniProtKB-SubCell"/>
</dbReference>
<dbReference type="PANTHER" id="PTHR43617">
    <property type="entry name" value="L-AMINO ACID N-ACETYLTRANSFERASE"/>
    <property type="match status" value="1"/>
</dbReference>
<comment type="similarity">
    <text evidence="1">Belongs to the acetyltransferase family. RimI subfamily.</text>
</comment>
<name>A0A833HQK6_9FIRM</name>
<dbReference type="InterPro" id="IPR000182">
    <property type="entry name" value="GNAT_dom"/>
</dbReference>
<dbReference type="SUPFAM" id="SSF55729">
    <property type="entry name" value="Acyl-CoA N-acyltransferases (Nat)"/>
    <property type="match status" value="1"/>
</dbReference>
<comment type="caution">
    <text evidence="3">The sequence shown here is derived from an EMBL/GenBank/DDBJ whole genome shotgun (WGS) entry which is preliminary data.</text>
</comment>
<comment type="subcellular location">
    <subcellularLocation>
        <location evidence="1">Cytoplasm</location>
    </subcellularLocation>
</comment>
<keyword evidence="3" id="KW-0808">Transferase</keyword>
<dbReference type="GO" id="GO:0008999">
    <property type="term" value="F:protein-N-terminal-alanine acetyltransferase activity"/>
    <property type="evidence" value="ECO:0007669"/>
    <property type="project" value="UniProtKB-EC"/>
</dbReference>
<dbReference type="PANTHER" id="PTHR43617:SF20">
    <property type="entry name" value="N-ALPHA-ACETYLTRANSFERASE RIMI"/>
    <property type="match status" value="1"/>
</dbReference>
<evidence type="ECO:0000259" key="2">
    <source>
        <dbReference type="PROSITE" id="PS51186"/>
    </source>
</evidence>
<dbReference type="AlphaFoldDB" id="A0A833HQK6"/>
<dbReference type="InterPro" id="IPR016181">
    <property type="entry name" value="Acyl_CoA_acyltransferase"/>
</dbReference>
<dbReference type="NCBIfam" id="TIGR01575">
    <property type="entry name" value="rimI"/>
    <property type="match status" value="1"/>
</dbReference>
<comment type="function">
    <text evidence="1">Acetylates the N-terminal alanine of ribosomal protein bS18.</text>
</comment>
<dbReference type="PROSITE" id="PS51186">
    <property type="entry name" value="GNAT"/>
    <property type="match status" value="1"/>
</dbReference>
<dbReference type="InterPro" id="IPR006464">
    <property type="entry name" value="AcTrfase_RimI/Ard1"/>
</dbReference>
<keyword evidence="1" id="KW-0963">Cytoplasm</keyword>
<dbReference type="OrthoDB" id="9794566at2"/>
<comment type="catalytic activity">
    <reaction evidence="1">
        <text>N-terminal L-alanyl-[ribosomal protein bS18] + acetyl-CoA = N-terminal N(alpha)-acetyl-L-alanyl-[ribosomal protein bS18] + CoA + H(+)</text>
        <dbReference type="Rhea" id="RHEA:43756"/>
        <dbReference type="Rhea" id="RHEA-COMP:10676"/>
        <dbReference type="Rhea" id="RHEA-COMP:10677"/>
        <dbReference type="ChEBI" id="CHEBI:15378"/>
        <dbReference type="ChEBI" id="CHEBI:57287"/>
        <dbReference type="ChEBI" id="CHEBI:57288"/>
        <dbReference type="ChEBI" id="CHEBI:64718"/>
        <dbReference type="ChEBI" id="CHEBI:83683"/>
        <dbReference type="EC" id="2.3.1.266"/>
    </reaction>
</comment>
<keyword evidence="4" id="KW-1185">Reference proteome</keyword>
<dbReference type="RefSeq" id="WP_151864893.1">
    <property type="nucleotide sequence ID" value="NZ_WBZB01000011.1"/>
</dbReference>
<proteinExistence type="inferred from homology"/>
<dbReference type="EMBL" id="WBZB01000011">
    <property type="protein sequence ID" value="KAB3532066.1"/>
    <property type="molecule type" value="Genomic_DNA"/>
</dbReference>
<evidence type="ECO:0000313" key="4">
    <source>
        <dbReference type="Proteomes" id="UP000465601"/>
    </source>
</evidence>
<protein>
    <recommendedName>
        <fullName evidence="1">[Ribosomal protein bS18]-alanine N-acetyltransferase</fullName>
        <ecNumber evidence="1">2.3.1.266</ecNumber>
    </recommendedName>
</protein>
<dbReference type="EC" id="2.3.1.266" evidence="1"/>